<name>A0A0C9WFB1_9AGAM</name>
<comment type="subcellular location">
    <subcellularLocation>
        <location evidence="1">Secreted</location>
    </subcellularLocation>
</comment>
<dbReference type="SUPFAM" id="SSF50685">
    <property type="entry name" value="Barwin-like endoglucanases"/>
    <property type="match status" value="1"/>
</dbReference>
<dbReference type="Proteomes" id="UP000053820">
    <property type="component" value="Unassembled WGS sequence"/>
</dbReference>
<reference evidence="5 6" key="1">
    <citation type="submission" date="2014-04" db="EMBL/GenBank/DDBJ databases">
        <title>Evolutionary Origins and Diversification of the Mycorrhizal Mutualists.</title>
        <authorList>
            <consortium name="DOE Joint Genome Institute"/>
            <consortium name="Mycorrhizal Genomics Consortium"/>
            <person name="Kohler A."/>
            <person name="Kuo A."/>
            <person name="Nagy L.G."/>
            <person name="Floudas D."/>
            <person name="Copeland A."/>
            <person name="Barry K.W."/>
            <person name="Cichocki N."/>
            <person name="Veneault-Fourrey C."/>
            <person name="LaButti K."/>
            <person name="Lindquist E.A."/>
            <person name="Lipzen A."/>
            <person name="Lundell T."/>
            <person name="Morin E."/>
            <person name="Murat C."/>
            <person name="Riley R."/>
            <person name="Ohm R."/>
            <person name="Sun H."/>
            <person name="Tunlid A."/>
            <person name="Henrissat B."/>
            <person name="Grigoriev I.V."/>
            <person name="Hibbett D.S."/>
            <person name="Martin F."/>
        </authorList>
    </citation>
    <scope>NUCLEOTIDE SEQUENCE [LARGE SCALE GENOMIC DNA]</scope>
    <source>
        <strain evidence="5 6">MD-312</strain>
    </source>
</reference>
<evidence type="ECO:0008006" key="7">
    <source>
        <dbReference type="Google" id="ProtNLM"/>
    </source>
</evidence>
<accession>A0A0C9WFB1</accession>
<evidence type="ECO:0000256" key="1">
    <source>
        <dbReference type="ARBA" id="ARBA00004613"/>
    </source>
</evidence>
<keyword evidence="3" id="KW-0964">Secreted</keyword>
<dbReference type="Pfam" id="PF07249">
    <property type="entry name" value="Cerato-platanin"/>
    <property type="match status" value="1"/>
</dbReference>
<dbReference type="InterPro" id="IPR036908">
    <property type="entry name" value="RlpA-like_sf"/>
</dbReference>
<dbReference type="EMBL" id="KN839846">
    <property type="protein sequence ID" value="KIJ64641.1"/>
    <property type="molecule type" value="Genomic_DNA"/>
</dbReference>
<dbReference type="OrthoDB" id="4898945at2759"/>
<evidence type="ECO:0000313" key="6">
    <source>
        <dbReference type="Proteomes" id="UP000053820"/>
    </source>
</evidence>
<dbReference type="InterPro" id="IPR010829">
    <property type="entry name" value="Cerato-platanin"/>
</dbReference>
<keyword evidence="4" id="KW-0732">Signal</keyword>
<feature type="signal peptide" evidence="4">
    <location>
        <begin position="1"/>
        <end position="19"/>
    </location>
</feature>
<comment type="similarity">
    <text evidence="2">Belongs to the cerato-platanin family.</text>
</comment>
<dbReference type="Gene3D" id="2.40.40.10">
    <property type="entry name" value="RlpA-like domain"/>
    <property type="match status" value="1"/>
</dbReference>
<evidence type="ECO:0000256" key="2">
    <source>
        <dbReference type="ARBA" id="ARBA00010421"/>
    </source>
</evidence>
<dbReference type="HOGENOM" id="CLU_111635_0_0_1"/>
<protein>
    <recommendedName>
        <fullName evidence="7">Cerato-platanin</fullName>
    </recommendedName>
</protein>
<dbReference type="CDD" id="cd22778">
    <property type="entry name" value="DPBB_CEPL-like"/>
    <property type="match status" value="1"/>
</dbReference>
<proteinExistence type="inferred from homology"/>
<evidence type="ECO:0000256" key="4">
    <source>
        <dbReference type="SAM" id="SignalP"/>
    </source>
</evidence>
<evidence type="ECO:0000256" key="3">
    <source>
        <dbReference type="ARBA" id="ARBA00022525"/>
    </source>
</evidence>
<keyword evidence="6" id="KW-1185">Reference proteome</keyword>
<organism evidence="5 6">
    <name type="scientific">Hydnomerulius pinastri MD-312</name>
    <dbReference type="NCBI Taxonomy" id="994086"/>
    <lineage>
        <taxon>Eukaryota</taxon>
        <taxon>Fungi</taxon>
        <taxon>Dikarya</taxon>
        <taxon>Basidiomycota</taxon>
        <taxon>Agaricomycotina</taxon>
        <taxon>Agaricomycetes</taxon>
        <taxon>Agaricomycetidae</taxon>
        <taxon>Boletales</taxon>
        <taxon>Boletales incertae sedis</taxon>
        <taxon>Leucogyrophana</taxon>
    </lineage>
</organism>
<feature type="chain" id="PRO_5002205286" description="Cerato-platanin" evidence="4">
    <location>
        <begin position="20"/>
        <end position="143"/>
    </location>
</feature>
<dbReference type="AlphaFoldDB" id="A0A0C9WFB1"/>
<evidence type="ECO:0000313" key="5">
    <source>
        <dbReference type="EMBL" id="KIJ64641.1"/>
    </source>
</evidence>
<sequence length="143" mass="14587">MKFAAAFATLAAIALPAVASTVQVTYNTIYDNPSTSLGITACSNGVNGLQTRGYPTLGTLPHFPYVGGVPGLTWNSTQCGSCWQLTYQVASGKKNTINIIAVDAAGSFNLSLEAMNALTGGIAYQKGTVTASAVQVAASVCGM</sequence>
<gene>
    <name evidence="5" type="ORF">HYDPIDRAFT_112039</name>
</gene>
<dbReference type="GO" id="GO:0005576">
    <property type="term" value="C:extracellular region"/>
    <property type="evidence" value="ECO:0007669"/>
    <property type="project" value="UniProtKB-SubCell"/>
</dbReference>